<name>A0A290WZC7_9BURK</name>
<feature type="transmembrane region" description="Helical" evidence="1">
    <location>
        <begin position="112"/>
        <end position="130"/>
    </location>
</feature>
<dbReference type="InterPro" id="IPR003675">
    <property type="entry name" value="Rce1/LyrA-like_dom"/>
</dbReference>
<dbReference type="Pfam" id="PF02517">
    <property type="entry name" value="Rce1-like"/>
    <property type="match status" value="1"/>
</dbReference>
<keyword evidence="1" id="KW-0472">Membrane</keyword>
<keyword evidence="4" id="KW-1185">Reference proteome</keyword>
<feature type="transmembrane region" description="Helical" evidence="1">
    <location>
        <begin position="81"/>
        <end position="100"/>
    </location>
</feature>
<protein>
    <recommendedName>
        <fullName evidence="2">CAAX prenyl protease 2/Lysostaphin resistance protein A-like domain-containing protein</fullName>
    </recommendedName>
</protein>
<evidence type="ECO:0000259" key="2">
    <source>
        <dbReference type="Pfam" id="PF02517"/>
    </source>
</evidence>
<keyword evidence="1" id="KW-1133">Transmembrane helix</keyword>
<feature type="transmembrane region" description="Helical" evidence="1">
    <location>
        <begin position="166"/>
        <end position="186"/>
    </location>
</feature>
<feature type="transmembrane region" description="Helical" evidence="1">
    <location>
        <begin position="15"/>
        <end position="35"/>
    </location>
</feature>
<feature type="transmembrane region" description="Helical" evidence="1">
    <location>
        <begin position="142"/>
        <end position="159"/>
    </location>
</feature>
<reference evidence="3 4" key="1">
    <citation type="submission" date="2017-09" db="EMBL/GenBank/DDBJ databases">
        <title>Complete genome sequence of Janthinobacterium svalbardensis PAMC 27463.</title>
        <authorList>
            <person name="Cho Y.-J."/>
            <person name="Cho A."/>
            <person name="Kim O.-S."/>
            <person name="Lee J.-I."/>
        </authorList>
    </citation>
    <scope>NUCLEOTIDE SEQUENCE [LARGE SCALE GENOMIC DNA]</scope>
    <source>
        <strain evidence="3 4">PAMC 27463</strain>
    </source>
</reference>
<proteinExistence type="predicted"/>
<feature type="transmembrane region" description="Helical" evidence="1">
    <location>
        <begin position="198"/>
        <end position="215"/>
    </location>
</feature>
<gene>
    <name evidence="3" type="ORF">CNX70_20360</name>
</gene>
<sequence length="231" mass="24797">MFTTDDAKHSLADGVSGAISIPLALAAIFVMVVTLASNDRRATGILLPDPARTVWFGWLPLLYAILMLVIAWISGLPPLSMIWIVACNTALVGLSEELMFRAVLLQGFLTKYTMWPALLMSSAIFGAVHALNGFVTGEFSDALWQSVAAFMQGLAYAAIRVRTRSVWPMVVVHGLWDFSLMISALSNGAAKGSPSLPYAGLLAVLPIFLYGLYLLRGIRGHAMIPAVSKGA</sequence>
<feature type="domain" description="CAAX prenyl protease 2/Lysostaphin resistance protein A-like" evidence="2">
    <location>
        <begin position="80"/>
        <end position="178"/>
    </location>
</feature>
<dbReference type="Proteomes" id="UP000218437">
    <property type="component" value="Chromosome"/>
</dbReference>
<dbReference type="EMBL" id="CP023422">
    <property type="protein sequence ID" value="ATD62230.1"/>
    <property type="molecule type" value="Genomic_DNA"/>
</dbReference>
<dbReference type="AlphaFoldDB" id="A0A290WZC7"/>
<evidence type="ECO:0000256" key="1">
    <source>
        <dbReference type="SAM" id="Phobius"/>
    </source>
</evidence>
<dbReference type="InterPro" id="IPR052710">
    <property type="entry name" value="CAAX_protease"/>
</dbReference>
<dbReference type="PANTHER" id="PTHR36435">
    <property type="entry name" value="SLR1288 PROTEIN"/>
    <property type="match status" value="1"/>
</dbReference>
<accession>A0A290WZC7</accession>
<dbReference type="KEGG" id="jsv:CNX70_20360"/>
<evidence type="ECO:0000313" key="3">
    <source>
        <dbReference type="EMBL" id="ATD62230.1"/>
    </source>
</evidence>
<dbReference type="GO" id="GO:0080120">
    <property type="term" value="P:CAAX-box protein maturation"/>
    <property type="evidence" value="ECO:0007669"/>
    <property type="project" value="UniProtKB-ARBA"/>
</dbReference>
<dbReference type="RefSeq" id="WP_096236514.1">
    <property type="nucleotide sequence ID" value="NZ_CP023422.1"/>
</dbReference>
<feature type="transmembrane region" description="Helical" evidence="1">
    <location>
        <begin position="55"/>
        <end position="75"/>
    </location>
</feature>
<keyword evidence="1" id="KW-0812">Transmembrane</keyword>
<organism evidence="3 4">
    <name type="scientific">Janthinobacterium svalbardensis</name>
    <dbReference type="NCBI Taxonomy" id="368607"/>
    <lineage>
        <taxon>Bacteria</taxon>
        <taxon>Pseudomonadati</taxon>
        <taxon>Pseudomonadota</taxon>
        <taxon>Betaproteobacteria</taxon>
        <taxon>Burkholderiales</taxon>
        <taxon>Oxalobacteraceae</taxon>
        <taxon>Janthinobacterium</taxon>
    </lineage>
</organism>
<dbReference type="PANTHER" id="PTHR36435:SF1">
    <property type="entry name" value="CAAX AMINO TERMINAL PROTEASE FAMILY PROTEIN"/>
    <property type="match status" value="1"/>
</dbReference>
<dbReference type="GO" id="GO:0004175">
    <property type="term" value="F:endopeptidase activity"/>
    <property type="evidence" value="ECO:0007669"/>
    <property type="project" value="UniProtKB-ARBA"/>
</dbReference>
<evidence type="ECO:0000313" key="4">
    <source>
        <dbReference type="Proteomes" id="UP000218437"/>
    </source>
</evidence>